<dbReference type="PROSITE" id="PS50222">
    <property type="entry name" value="EF_HAND_2"/>
    <property type="match status" value="3"/>
</dbReference>
<evidence type="ECO:0000256" key="2">
    <source>
        <dbReference type="ARBA" id="ARBA00022527"/>
    </source>
</evidence>
<keyword evidence="5 13" id="KW-0418">Kinase</keyword>
<dbReference type="SMART" id="SM00054">
    <property type="entry name" value="EFh"/>
    <property type="match status" value="3"/>
</dbReference>
<name>D7G562_ECTSI</name>
<dbReference type="PROSITE" id="PS00107">
    <property type="entry name" value="PROTEIN_KINASE_ATP"/>
    <property type="match status" value="1"/>
</dbReference>
<comment type="similarity">
    <text evidence="8">Belongs to the protein kinase superfamily. Ser/Thr protein kinase family. CDPK subfamily.</text>
</comment>
<protein>
    <submittedName>
        <fullName evidence="13">Protein kinase domain containing protein</fullName>
        <ecNumber evidence="13">2.7.11.1</ecNumber>
    </submittedName>
</protein>
<dbReference type="PROSITE" id="PS00108">
    <property type="entry name" value="PROTEIN_KINASE_ST"/>
    <property type="match status" value="1"/>
</dbReference>
<gene>
    <name evidence="13" type="primary">CDPK</name>
    <name evidence="13" type="ORF">Esi_0063_0002</name>
</gene>
<keyword evidence="3 13" id="KW-0808">Transferase</keyword>
<feature type="domain" description="Protein kinase" evidence="11">
    <location>
        <begin position="96"/>
        <end position="357"/>
    </location>
</feature>
<evidence type="ECO:0000313" key="13">
    <source>
        <dbReference type="EMBL" id="CBJ27216.1"/>
    </source>
</evidence>
<dbReference type="GO" id="GO:0004674">
    <property type="term" value="F:protein serine/threonine kinase activity"/>
    <property type="evidence" value="ECO:0007669"/>
    <property type="project" value="UniProtKB-KW"/>
</dbReference>
<dbReference type="AlphaFoldDB" id="D7G562"/>
<feature type="domain" description="EF-hand" evidence="12">
    <location>
        <begin position="402"/>
        <end position="437"/>
    </location>
</feature>
<dbReference type="EC" id="2.7.11.1" evidence="13"/>
<evidence type="ECO:0000256" key="7">
    <source>
        <dbReference type="ARBA" id="ARBA00022840"/>
    </source>
</evidence>
<dbReference type="GO" id="GO:0005509">
    <property type="term" value="F:calcium ion binding"/>
    <property type="evidence" value="ECO:0007669"/>
    <property type="project" value="InterPro"/>
</dbReference>
<evidence type="ECO:0000256" key="8">
    <source>
        <dbReference type="ARBA" id="ARBA00024334"/>
    </source>
</evidence>
<dbReference type="SUPFAM" id="SSF47473">
    <property type="entry name" value="EF-hand"/>
    <property type="match status" value="1"/>
</dbReference>
<feature type="domain" description="EF-hand" evidence="12">
    <location>
        <begin position="637"/>
        <end position="672"/>
    </location>
</feature>
<dbReference type="Pfam" id="PF00069">
    <property type="entry name" value="Pkinase"/>
    <property type="match status" value="1"/>
</dbReference>
<evidence type="ECO:0000259" key="12">
    <source>
        <dbReference type="PROSITE" id="PS50222"/>
    </source>
</evidence>
<feature type="region of interest" description="Disordered" evidence="10">
    <location>
        <begin position="439"/>
        <end position="479"/>
    </location>
</feature>
<dbReference type="InterPro" id="IPR050205">
    <property type="entry name" value="CDPK_Ser/Thr_kinases"/>
</dbReference>
<dbReference type="InterPro" id="IPR008271">
    <property type="entry name" value="Ser/Thr_kinase_AS"/>
</dbReference>
<dbReference type="SMART" id="SM00220">
    <property type="entry name" value="S_TKc"/>
    <property type="match status" value="1"/>
</dbReference>
<dbReference type="CDD" id="cd00051">
    <property type="entry name" value="EFh"/>
    <property type="match status" value="1"/>
</dbReference>
<sequence>MRHTACGTGRARPAVPCLYLKAWRYCKPGDPFLTLPPPPSESTPSSLAIARNPLPHPSLSPVSAFRASLPLVLLAGTTVFGACPAVADRDIHVAYDFTGPVLGKGSFATVLRVRDRVSGSEYAVKQIDLHAIKDSPSSLRMIERECRTMMTLSHPNIVRLQEVYRPPSADRLYMVLDRLEGGSVDGLWRRVGQLSDDHAAHIILQIVSAVRYCHDRGIAHRDLKMENCLYEDSSLVPIVKVIDFGLCAEMKDGVTSRAFVGTVLYTAPEILKVDGHNVACDLWSLGVMAFALVSGQFPWYSDSKDVCGQMIKYSPLQFPKEKWKGVSPLCRDFIEKCLVKKPKKRITAAQAQQHPWLQKAARLMEGGAPLSKESMMAMLEYQNGNTFQKIVMELVAYSYEPAQIKDLELDFLRMDKQGKGEISLEEFKDGLQERWAVLDDPSWPNTPPPGGDSSILGTVSTQNGCPLGGGNNLGGSRSRHQDEACTVLSTWRHYGSGTLTNTSSGRASGKLANRRVRVGAKRSTAGKEGPPDVGGSGEPRGTAEPLDGRPRLDPTGDEGVVDPDALKAALLAVQADATVSREGLHRMLRAVQRKPFREDSEPVSSEGKVAHSAAISARSSGEASLIHGERDRRCMKMNDDWAEEIFRAMDHDHSGSITFTDFVAGCLVEKQVGEAALQTAFARLDLDRSGLISLDDVKLYLGEDFREDDMVRNMRAISTREDGQVAYNDFKKCLLWGALPNSQVVTPARSRSASFRALSKMVSSNDLNKMDVEGGKDLDAEERAVVKAAAFT</sequence>
<keyword evidence="4 9" id="KW-0547">Nucleotide-binding</keyword>
<dbReference type="PROSITE" id="PS00018">
    <property type="entry name" value="EF_HAND_1"/>
    <property type="match status" value="2"/>
</dbReference>
<organism evidence="13 14">
    <name type="scientific">Ectocarpus siliculosus</name>
    <name type="common">Brown alga</name>
    <name type="synonym">Conferva siliculosa</name>
    <dbReference type="NCBI Taxonomy" id="2880"/>
    <lineage>
        <taxon>Eukaryota</taxon>
        <taxon>Sar</taxon>
        <taxon>Stramenopiles</taxon>
        <taxon>Ochrophyta</taxon>
        <taxon>PX clade</taxon>
        <taxon>Phaeophyceae</taxon>
        <taxon>Ectocarpales</taxon>
        <taxon>Ectocarpaceae</taxon>
        <taxon>Ectocarpus</taxon>
    </lineage>
</organism>
<dbReference type="InterPro" id="IPR018247">
    <property type="entry name" value="EF_Hand_1_Ca_BS"/>
</dbReference>
<feature type="compositionally biased region" description="Polar residues" evidence="10">
    <location>
        <begin position="497"/>
        <end position="506"/>
    </location>
</feature>
<dbReference type="EMBL" id="FN649742">
    <property type="protein sequence ID" value="CBJ27216.1"/>
    <property type="molecule type" value="Genomic_DNA"/>
</dbReference>
<keyword evidence="2" id="KW-0723">Serine/threonine-protein kinase</keyword>
<evidence type="ECO:0000256" key="3">
    <source>
        <dbReference type="ARBA" id="ARBA00022679"/>
    </source>
</evidence>
<feature type="region of interest" description="Disordered" evidence="10">
    <location>
        <begin position="496"/>
        <end position="561"/>
    </location>
</feature>
<evidence type="ECO:0000256" key="5">
    <source>
        <dbReference type="ARBA" id="ARBA00022777"/>
    </source>
</evidence>
<dbReference type="GO" id="GO:0005524">
    <property type="term" value="F:ATP binding"/>
    <property type="evidence" value="ECO:0007669"/>
    <property type="project" value="UniProtKB-UniRule"/>
</dbReference>
<dbReference type="STRING" id="2880.D7G562"/>
<dbReference type="Pfam" id="PF13202">
    <property type="entry name" value="EF-hand_5"/>
    <property type="match status" value="1"/>
</dbReference>
<evidence type="ECO:0000259" key="11">
    <source>
        <dbReference type="PROSITE" id="PS50011"/>
    </source>
</evidence>
<reference evidence="13 14" key="1">
    <citation type="journal article" date="2010" name="Nature">
        <title>The Ectocarpus genome and the independent evolution of multicellularity in brown algae.</title>
        <authorList>
            <person name="Cock J.M."/>
            <person name="Sterck L."/>
            <person name="Rouze P."/>
            <person name="Scornet D."/>
            <person name="Allen A.E."/>
            <person name="Amoutzias G."/>
            <person name="Anthouard V."/>
            <person name="Artiguenave F."/>
            <person name="Aury J.M."/>
            <person name="Badger J.H."/>
            <person name="Beszteri B."/>
            <person name="Billiau K."/>
            <person name="Bonnet E."/>
            <person name="Bothwell J.H."/>
            <person name="Bowler C."/>
            <person name="Boyen C."/>
            <person name="Brownlee C."/>
            <person name="Carrano C.J."/>
            <person name="Charrier B."/>
            <person name="Cho G.Y."/>
            <person name="Coelho S.M."/>
            <person name="Collen J."/>
            <person name="Corre E."/>
            <person name="Da Silva C."/>
            <person name="Delage L."/>
            <person name="Delaroque N."/>
            <person name="Dittami S.M."/>
            <person name="Doulbeau S."/>
            <person name="Elias M."/>
            <person name="Farnham G."/>
            <person name="Gachon C.M."/>
            <person name="Gschloessl B."/>
            <person name="Heesch S."/>
            <person name="Jabbari K."/>
            <person name="Jubin C."/>
            <person name="Kawai H."/>
            <person name="Kimura K."/>
            <person name="Kloareg B."/>
            <person name="Kupper F.C."/>
            <person name="Lang D."/>
            <person name="Le Bail A."/>
            <person name="Leblanc C."/>
            <person name="Lerouge P."/>
            <person name="Lohr M."/>
            <person name="Lopez P.J."/>
            <person name="Martens C."/>
            <person name="Maumus F."/>
            <person name="Michel G."/>
            <person name="Miranda-Saavedra D."/>
            <person name="Morales J."/>
            <person name="Moreau H."/>
            <person name="Motomura T."/>
            <person name="Nagasato C."/>
            <person name="Napoli C.A."/>
            <person name="Nelson D.R."/>
            <person name="Nyvall-Collen P."/>
            <person name="Peters A.F."/>
            <person name="Pommier C."/>
            <person name="Potin P."/>
            <person name="Poulain J."/>
            <person name="Quesneville H."/>
            <person name="Read B."/>
            <person name="Rensing S.A."/>
            <person name="Ritter A."/>
            <person name="Rousvoal S."/>
            <person name="Samanta M."/>
            <person name="Samson G."/>
            <person name="Schroeder D.C."/>
            <person name="Segurens B."/>
            <person name="Strittmatter M."/>
            <person name="Tonon T."/>
            <person name="Tregear J.W."/>
            <person name="Valentin K."/>
            <person name="von Dassow P."/>
            <person name="Yamagishi T."/>
            <person name="Van de Peer Y."/>
            <person name="Wincker P."/>
        </authorList>
    </citation>
    <scope>NUCLEOTIDE SEQUENCE [LARGE SCALE GENOMIC DNA]</scope>
    <source>
        <strain evidence="14">Ec32 / CCAP1310/4</strain>
    </source>
</reference>
<evidence type="ECO:0000256" key="1">
    <source>
        <dbReference type="ARBA" id="ARBA00001946"/>
    </source>
</evidence>
<dbReference type="Pfam" id="PF13833">
    <property type="entry name" value="EF-hand_8"/>
    <property type="match status" value="1"/>
</dbReference>
<dbReference type="Gene3D" id="1.10.510.10">
    <property type="entry name" value="Transferase(Phosphotransferase) domain 1"/>
    <property type="match status" value="1"/>
</dbReference>
<dbReference type="EMBL" id="FN648852">
    <property type="protein sequence ID" value="CBJ27216.1"/>
    <property type="molecule type" value="Genomic_DNA"/>
</dbReference>
<evidence type="ECO:0000256" key="6">
    <source>
        <dbReference type="ARBA" id="ARBA00022837"/>
    </source>
</evidence>
<feature type="domain" description="EF-hand" evidence="12">
    <location>
        <begin position="674"/>
        <end position="707"/>
    </location>
</feature>
<evidence type="ECO:0000256" key="9">
    <source>
        <dbReference type="PROSITE-ProRule" id="PRU10141"/>
    </source>
</evidence>
<dbReference type="PROSITE" id="PS50011">
    <property type="entry name" value="PROTEIN_KINASE_DOM"/>
    <property type="match status" value="1"/>
</dbReference>
<dbReference type="CDD" id="cd05117">
    <property type="entry name" value="STKc_CAMK"/>
    <property type="match status" value="1"/>
</dbReference>
<evidence type="ECO:0000313" key="14">
    <source>
        <dbReference type="Proteomes" id="UP000002630"/>
    </source>
</evidence>
<dbReference type="InterPro" id="IPR011009">
    <property type="entry name" value="Kinase-like_dom_sf"/>
</dbReference>
<dbReference type="InterPro" id="IPR011992">
    <property type="entry name" value="EF-hand-dom_pair"/>
</dbReference>
<dbReference type="SUPFAM" id="SSF56112">
    <property type="entry name" value="Protein kinase-like (PK-like)"/>
    <property type="match status" value="1"/>
</dbReference>
<dbReference type="InterPro" id="IPR017441">
    <property type="entry name" value="Protein_kinase_ATP_BS"/>
</dbReference>
<keyword evidence="6" id="KW-0106">Calcium</keyword>
<dbReference type="InterPro" id="IPR000719">
    <property type="entry name" value="Prot_kinase_dom"/>
</dbReference>
<evidence type="ECO:0000256" key="4">
    <source>
        <dbReference type="ARBA" id="ARBA00022741"/>
    </source>
</evidence>
<dbReference type="FunFam" id="1.10.510.10:FF:000571">
    <property type="entry name" value="Maternal embryonic leucine zipper kinase"/>
    <property type="match status" value="1"/>
</dbReference>
<dbReference type="Proteomes" id="UP000002630">
    <property type="component" value="Linkage Group LG17"/>
</dbReference>
<dbReference type="OrthoDB" id="74764at2759"/>
<feature type="region of interest" description="Disordered" evidence="10">
    <location>
        <begin position="595"/>
        <end position="614"/>
    </location>
</feature>
<keyword evidence="7 9" id="KW-0067">ATP-binding</keyword>
<dbReference type="PANTHER" id="PTHR24349">
    <property type="entry name" value="SERINE/THREONINE-PROTEIN KINASE"/>
    <property type="match status" value="1"/>
</dbReference>
<feature type="binding site" evidence="9">
    <location>
        <position position="125"/>
    </location>
    <ligand>
        <name>ATP</name>
        <dbReference type="ChEBI" id="CHEBI:30616"/>
    </ligand>
</feature>
<dbReference type="Gene3D" id="3.30.200.20">
    <property type="entry name" value="Phosphorylase Kinase, domain 1"/>
    <property type="match status" value="1"/>
</dbReference>
<dbReference type="InParanoid" id="D7G562"/>
<evidence type="ECO:0000256" key="10">
    <source>
        <dbReference type="SAM" id="MobiDB-lite"/>
    </source>
</evidence>
<comment type="cofactor">
    <cofactor evidence="1">
        <name>Mg(2+)</name>
        <dbReference type="ChEBI" id="CHEBI:18420"/>
    </cofactor>
</comment>
<proteinExistence type="inferred from homology"/>
<keyword evidence="14" id="KW-1185">Reference proteome</keyword>
<feature type="compositionally biased region" description="Polar residues" evidence="10">
    <location>
        <begin position="455"/>
        <end position="464"/>
    </location>
</feature>
<dbReference type="Gene3D" id="1.10.238.10">
    <property type="entry name" value="EF-hand"/>
    <property type="match status" value="2"/>
</dbReference>
<dbReference type="InterPro" id="IPR002048">
    <property type="entry name" value="EF_hand_dom"/>
</dbReference>
<accession>D7G562</accession>